<dbReference type="SUPFAM" id="SSF52172">
    <property type="entry name" value="CheY-like"/>
    <property type="match status" value="1"/>
</dbReference>
<protein>
    <recommendedName>
        <fullName evidence="2">Response regulatory domain-containing protein</fullName>
    </recommendedName>
</protein>
<evidence type="ECO:0000256" key="1">
    <source>
        <dbReference type="PROSITE-ProRule" id="PRU00169"/>
    </source>
</evidence>
<dbReference type="Gene3D" id="3.40.50.2300">
    <property type="match status" value="1"/>
</dbReference>
<accession>A0ABQ6FBH8</accession>
<sequence length="89" mass="9687">MLKRERPHLVIVDLELRNGTGMGLLAALHATPERFGTPRTVVFSNHSHAVVQAKCRMLGAAAFFDKSFQMDELLSFIEGEAGAHALALA</sequence>
<keyword evidence="4" id="KW-1185">Reference proteome</keyword>
<evidence type="ECO:0000259" key="2">
    <source>
        <dbReference type="PROSITE" id="PS50110"/>
    </source>
</evidence>
<gene>
    <name evidence="3" type="ORF">GCM10007933_23940</name>
</gene>
<proteinExistence type="predicted"/>
<dbReference type="Proteomes" id="UP001157167">
    <property type="component" value="Unassembled WGS sequence"/>
</dbReference>
<evidence type="ECO:0000313" key="4">
    <source>
        <dbReference type="Proteomes" id="UP001157167"/>
    </source>
</evidence>
<reference evidence="4" key="1">
    <citation type="journal article" date="2019" name="Int. J. Syst. Evol. Microbiol.">
        <title>The Global Catalogue of Microorganisms (GCM) 10K type strain sequencing project: providing services to taxonomists for standard genome sequencing and annotation.</title>
        <authorList>
            <consortium name="The Broad Institute Genomics Platform"/>
            <consortium name="The Broad Institute Genome Sequencing Center for Infectious Disease"/>
            <person name="Wu L."/>
            <person name="Ma J."/>
        </authorList>
    </citation>
    <scope>NUCLEOTIDE SEQUENCE [LARGE SCALE GENOMIC DNA]</scope>
    <source>
        <strain evidence="4">NBRC 102407</strain>
    </source>
</reference>
<name>A0ABQ6FBH8_9RHOO</name>
<dbReference type="Pfam" id="PF00072">
    <property type="entry name" value="Response_reg"/>
    <property type="match status" value="1"/>
</dbReference>
<keyword evidence="1" id="KW-0597">Phosphoprotein</keyword>
<dbReference type="EMBL" id="BSPX01000034">
    <property type="protein sequence ID" value="GLT22933.1"/>
    <property type="molecule type" value="Genomic_DNA"/>
</dbReference>
<dbReference type="InterPro" id="IPR001789">
    <property type="entry name" value="Sig_transdc_resp-reg_receiver"/>
</dbReference>
<organism evidence="3 4">
    <name type="scientific">Zoogloea oryzae</name>
    <dbReference type="NCBI Taxonomy" id="310767"/>
    <lineage>
        <taxon>Bacteria</taxon>
        <taxon>Pseudomonadati</taxon>
        <taxon>Pseudomonadota</taxon>
        <taxon>Betaproteobacteria</taxon>
        <taxon>Rhodocyclales</taxon>
        <taxon>Zoogloeaceae</taxon>
        <taxon>Zoogloea</taxon>
    </lineage>
</organism>
<evidence type="ECO:0000313" key="3">
    <source>
        <dbReference type="EMBL" id="GLT22933.1"/>
    </source>
</evidence>
<feature type="domain" description="Response regulatory" evidence="2">
    <location>
        <begin position="1"/>
        <end position="81"/>
    </location>
</feature>
<comment type="caution">
    <text evidence="3">The sequence shown here is derived from an EMBL/GenBank/DDBJ whole genome shotgun (WGS) entry which is preliminary data.</text>
</comment>
<dbReference type="PROSITE" id="PS50110">
    <property type="entry name" value="RESPONSE_REGULATORY"/>
    <property type="match status" value="1"/>
</dbReference>
<dbReference type="InterPro" id="IPR011006">
    <property type="entry name" value="CheY-like_superfamily"/>
</dbReference>
<feature type="modified residue" description="4-aspartylphosphate" evidence="1">
    <location>
        <position position="13"/>
    </location>
</feature>